<evidence type="ECO:0000256" key="1">
    <source>
        <dbReference type="ARBA" id="ARBA00022853"/>
    </source>
</evidence>
<dbReference type="InterPro" id="IPR013083">
    <property type="entry name" value="Znf_RING/FYVE/PHD"/>
</dbReference>
<evidence type="ECO:0000256" key="2">
    <source>
        <dbReference type="SAM" id="MobiDB-lite"/>
    </source>
</evidence>
<dbReference type="Pfam" id="PF12998">
    <property type="entry name" value="ING"/>
    <property type="match status" value="1"/>
</dbReference>
<feature type="compositionally biased region" description="Polar residues" evidence="2">
    <location>
        <begin position="248"/>
        <end position="263"/>
    </location>
</feature>
<keyword evidence="5" id="KW-1185">Reference proteome</keyword>
<dbReference type="Gene3D" id="6.10.140.1740">
    <property type="match status" value="1"/>
</dbReference>
<organism evidence="4 5">
    <name type="scientific">Clathrus columnatus</name>
    <dbReference type="NCBI Taxonomy" id="1419009"/>
    <lineage>
        <taxon>Eukaryota</taxon>
        <taxon>Fungi</taxon>
        <taxon>Dikarya</taxon>
        <taxon>Basidiomycota</taxon>
        <taxon>Agaricomycotina</taxon>
        <taxon>Agaricomycetes</taxon>
        <taxon>Phallomycetidae</taxon>
        <taxon>Phallales</taxon>
        <taxon>Clathraceae</taxon>
        <taxon>Clathrus</taxon>
    </lineage>
</organism>
<dbReference type="PANTHER" id="PTHR10333:SF42">
    <property type="entry name" value="INHIBITOR OF GROWTH PROTEIN 5"/>
    <property type="match status" value="1"/>
</dbReference>
<dbReference type="InterPro" id="IPR011011">
    <property type="entry name" value="Znf_FYVE_PHD"/>
</dbReference>
<gene>
    <name evidence="4" type="ORF">Clacol_008992</name>
</gene>
<evidence type="ECO:0000313" key="5">
    <source>
        <dbReference type="Proteomes" id="UP001050691"/>
    </source>
</evidence>
<accession>A0AAV5AS59</accession>
<dbReference type="SMART" id="SM01408">
    <property type="entry name" value="ING"/>
    <property type="match status" value="1"/>
</dbReference>
<dbReference type="Gene3D" id="3.30.40.10">
    <property type="entry name" value="Zinc/RING finger domain, C3HC4 (zinc finger)"/>
    <property type="match status" value="1"/>
</dbReference>
<dbReference type="GO" id="GO:0005634">
    <property type="term" value="C:nucleus"/>
    <property type="evidence" value="ECO:0007669"/>
    <property type="project" value="TreeGrafter"/>
</dbReference>
<dbReference type="PANTHER" id="PTHR10333">
    <property type="entry name" value="INHIBITOR OF GROWTH PROTEIN"/>
    <property type="match status" value="1"/>
</dbReference>
<keyword evidence="1" id="KW-0156">Chromatin regulator</keyword>
<dbReference type="GO" id="GO:0006325">
    <property type="term" value="P:chromatin organization"/>
    <property type="evidence" value="ECO:0007669"/>
    <property type="project" value="UniProtKB-KW"/>
</dbReference>
<feature type="region of interest" description="Disordered" evidence="2">
    <location>
        <begin position="339"/>
        <end position="376"/>
    </location>
</feature>
<feature type="region of interest" description="Disordered" evidence="2">
    <location>
        <begin position="148"/>
        <end position="263"/>
    </location>
</feature>
<evidence type="ECO:0000313" key="4">
    <source>
        <dbReference type="EMBL" id="GJJ14725.1"/>
    </source>
</evidence>
<feature type="domain" description="Inhibitor of growth protein N-terminal histone-binding" evidence="3">
    <location>
        <begin position="29"/>
        <end position="132"/>
    </location>
</feature>
<dbReference type="AlphaFoldDB" id="A0AAV5AS59"/>
<dbReference type="CDD" id="cd15505">
    <property type="entry name" value="PHD_ING"/>
    <property type="match status" value="1"/>
</dbReference>
<dbReference type="InterPro" id="IPR024610">
    <property type="entry name" value="ING_N_histone-binding"/>
</dbReference>
<dbReference type="GO" id="GO:0000785">
    <property type="term" value="C:chromatin"/>
    <property type="evidence" value="ECO:0007669"/>
    <property type="project" value="UniProtKB-ARBA"/>
</dbReference>
<dbReference type="Proteomes" id="UP001050691">
    <property type="component" value="Unassembled WGS sequence"/>
</dbReference>
<proteinExistence type="predicted"/>
<dbReference type="GO" id="GO:0006355">
    <property type="term" value="P:regulation of DNA-templated transcription"/>
    <property type="evidence" value="ECO:0007669"/>
    <property type="project" value="TreeGrafter"/>
</dbReference>
<feature type="compositionally biased region" description="Low complexity" evidence="2">
    <location>
        <begin position="237"/>
        <end position="247"/>
    </location>
</feature>
<dbReference type="SUPFAM" id="SSF57903">
    <property type="entry name" value="FYVE/PHD zinc finger"/>
    <property type="match status" value="1"/>
</dbReference>
<protein>
    <recommendedName>
        <fullName evidence="3">Inhibitor of growth protein N-terminal histone-binding domain-containing protein</fullName>
    </recommendedName>
</protein>
<reference evidence="4" key="1">
    <citation type="submission" date="2021-10" db="EMBL/GenBank/DDBJ databases">
        <title>De novo Genome Assembly of Clathrus columnatus (Basidiomycota, Fungi) Using Illumina and Nanopore Sequence Data.</title>
        <authorList>
            <person name="Ogiso-Tanaka E."/>
            <person name="Itagaki H."/>
            <person name="Hosoya T."/>
            <person name="Hosaka K."/>
        </authorList>
    </citation>
    <scope>NUCLEOTIDE SEQUENCE</scope>
    <source>
        <strain evidence="4">MO-923</strain>
    </source>
</reference>
<sequence>MAAVSSSAMAAAVTQNSTAAMTTAHSLLVLSEYTHILDSLPLELSRQFADLRELDAVLSVSTQNVIQRIYELIDLVENQDCSKELRLSKLMQIVEEAQRLKIGGDDKIRAAGQAADNLIGHRNHLNALLTTIAPYDSSFTPSHLYLRTTYPHLPPRSITDSLPAENTRRRRPAASGNRGQLGGILTVETLSPAKSRKRNRDDEDLPTPRRDKDTVIAPPNNRRGGGNGGKSRKAEPQTQTQTQTQTQPNNRANSPSTESVLSITSHPVNTQSNTRASLSATAPVQVRTTVNQQDHVTTADEPEPEMVGCDDDLCEYEWFHLRCVGLASAPKAGTWYCDDCKAKRPNNKRGRSGKRRAAGSGGTATTNNAKSGRGRT</sequence>
<evidence type="ECO:0000259" key="3">
    <source>
        <dbReference type="SMART" id="SM01408"/>
    </source>
</evidence>
<dbReference type="CDD" id="cd16859">
    <property type="entry name" value="ING_ING4_5"/>
    <property type="match status" value="1"/>
</dbReference>
<dbReference type="InterPro" id="IPR028651">
    <property type="entry name" value="ING_fam"/>
</dbReference>
<feature type="compositionally biased region" description="Basic residues" evidence="2">
    <location>
        <begin position="343"/>
        <end position="357"/>
    </location>
</feature>
<dbReference type="EMBL" id="BPWL01000010">
    <property type="protein sequence ID" value="GJJ14725.1"/>
    <property type="molecule type" value="Genomic_DNA"/>
</dbReference>
<name>A0AAV5AS59_9AGAM</name>
<comment type="caution">
    <text evidence="4">The sequence shown here is derived from an EMBL/GenBank/DDBJ whole genome shotgun (WGS) entry which is preliminary data.</text>
</comment>